<protein>
    <recommendedName>
        <fullName evidence="1">YdhG-like domain-containing protein</fullName>
    </recommendedName>
</protein>
<evidence type="ECO:0000259" key="1">
    <source>
        <dbReference type="Pfam" id="PF08818"/>
    </source>
</evidence>
<dbReference type="Proteomes" id="UP000680038">
    <property type="component" value="Unassembled WGS sequence"/>
</dbReference>
<reference evidence="2" key="1">
    <citation type="submission" date="2021-04" db="EMBL/GenBank/DDBJ databases">
        <authorList>
            <person name="Rodrigo-Torres L."/>
            <person name="Arahal R. D."/>
            <person name="Lucena T."/>
        </authorList>
    </citation>
    <scope>NUCLEOTIDE SEQUENCE</scope>
    <source>
        <strain evidence="2">CECT 9275</strain>
    </source>
</reference>
<accession>A0A916J8A6</accession>
<dbReference type="SUPFAM" id="SSF159888">
    <property type="entry name" value="YdhG-like"/>
    <property type="match status" value="1"/>
</dbReference>
<evidence type="ECO:0000313" key="3">
    <source>
        <dbReference type="Proteomes" id="UP000680038"/>
    </source>
</evidence>
<dbReference type="InterPro" id="IPR014922">
    <property type="entry name" value="YdhG-like"/>
</dbReference>
<keyword evidence="3" id="KW-1185">Reference proteome</keyword>
<evidence type="ECO:0000313" key="2">
    <source>
        <dbReference type="EMBL" id="CAG4992998.1"/>
    </source>
</evidence>
<proteinExistence type="predicted"/>
<dbReference type="EMBL" id="CAJRAF010000001">
    <property type="protein sequence ID" value="CAG4992998.1"/>
    <property type="molecule type" value="Genomic_DNA"/>
</dbReference>
<sequence length="116" mass="13661">MRDIDNYFLSRQEPARSILGSLRSLILGYDPGITEVWRYRMPFYCFNGWRFCYLWQEKDNGKAYLGFVDGNLITHPDLVAEDRKRMRVLKFDPNLDLPIEKINSLLGMAIDLLPDK</sequence>
<dbReference type="RefSeq" id="WP_215237776.1">
    <property type="nucleotide sequence ID" value="NZ_CAJRAF010000001.1"/>
</dbReference>
<dbReference type="Gene3D" id="3.90.1150.200">
    <property type="match status" value="1"/>
</dbReference>
<feature type="domain" description="YdhG-like" evidence="1">
    <location>
        <begin position="16"/>
        <end position="109"/>
    </location>
</feature>
<dbReference type="AlphaFoldDB" id="A0A916J8A6"/>
<dbReference type="Pfam" id="PF08818">
    <property type="entry name" value="DUF1801"/>
    <property type="match status" value="1"/>
</dbReference>
<organism evidence="2 3">
    <name type="scientific">Dyadobacter helix</name>
    <dbReference type="NCBI Taxonomy" id="2822344"/>
    <lineage>
        <taxon>Bacteria</taxon>
        <taxon>Pseudomonadati</taxon>
        <taxon>Bacteroidota</taxon>
        <taxon>Cytophagia</taxon>
        <taxon>Cytophagales</taxon>
        <taxon>Spirosomataceae</taxon>
        <taxon>Dyadobacter</taxon>
    </lineage>
</organism>
<name>A0A916J8A6_9BACT</name>
<gene>
    <name evidence="2" type="ORF">DYBT9275_01083</name>
</gene>
<comment type="caution">
    <text evidence="2">The sequence shown here is derived from an EMBL/GenBank/DDBJ whole genome shotgun (WGS) entry which is preliminary data.</text>
</comment>